<evidence type="ECO:0000256" key="4">
    <source>
        <dbReference type="ARBA" id="ARBA00022536"/>
    </source>
</evidence>
<evidence type="ECO:0000256" key="2">
    <source>
        <dbReference type="ARBA" id="ARBA00012513"/>
    </source>
</evidence>
<dbReference type="PROSITE" id="PS00107">
    <property type="entry name" value="PROTEIN_KINASE_ATP"/>
    <property type="match status" value="1"/>
</dbReference>
<dbReference type="PROSITE" id="PS50011">
    <property type="entry name" value="PROTEIN_KINASE_DOM"/>
    <property type="match status" value="1"/>
</dbReference>
<dbReference type="FunFam" id="2.90.10.30:FF:000001">
    <property type="entry name" value="Serine/threonine-protein kinase"/>
    <property type="match status" value="1"/>
</dbReference>
<evidence type="ECO:0000256" key="19">
    <source>
        <dbReference type="PROSITE-ProRule" id="PRU10141"/>
    </source>
</evidence>
<dbReference type="InterPro" id="IPR000719">
    <property type="entry name" value="Prot_kinase_dom"/>
</dbReference>
<dbReference type="EC" id="2.7.11.1" evidence="2"/>
<feature type="binding site" evidence="19">
    <location>
        <position position="463"/>
    </location>
    <ligand>
        <name>ATP</name>
        <dbReference type="ChEBI" id="CHEBI:30616"/>
    </ligand>
</feature>
<sequence length="618" mass="68945">MLVSRLTSKAQTYTNISLGSSLSALTQTTPSWTSPSGDFAFRFHPLSKDTTLFILAIYFNNIPEKTIVWSANGDNPAQAGSKLTLTPGGRLNLTNPSGQEIWTSYAGGGVVTHAAMLDNGNFVLATGLSSINAWESFDQPTDTILPSQELSLGSALQARLTEMDYSPGRFQIQIQPDGNLVFYYVAHPTGFSYGPYWSSNTVGSGTKLVFDASGSVYLALKNNTAYKVTESSISAKDYYQWGTLDPDGVFRQYIYPKINMSSRDNAWSIMTSAAIHICASLKFQFGSGVCRFNSYCRLDSSQKSICECAKGYSFIDEDFKYKGCKPDFTAQRCDIDESKLYRFEEMLDTDWPDFNYEKYYPINEDECRSLCLEDCLCAIATFQSGNCWKKRLPLTNGMVKIGSGKALIKVSIGNSTTNLQSFTYKELEEATDKFKEELGRGAFGIVYKGVLNSSPAIQVAVKKLDKMEEELQKEFENEVMTIGRTHHKNLVCLLGFCNEGPNRLLAYEFMSHGSLSRYLFEGGPKPEWHQRQKIAFGIGRGITYLHEECRSQIIHCDIKPQNILLDDSLEARISNFGLAKLLNTGQTRTNTGIRGTKGYVAPEWFKKMAITAKVDVYI</sequence>
<evidence type="ECO:0000256" key="16">
    <source>
        <dbReference type="ARBA" id="ARBA00023180"/>
    </source>
</evidence>
<dbReference type="InterPro" id="IPR051343">
    <property type="entry name" value="G-type_lectin_kinases/EP1-like"/>
</dbReference>
<dbReference type="PANTHER" id="PTHR47976:SF108">
    <property type="entry name" value="G-TYPE LECTIN S-RECEPTOR-LIKE SERINE_THREONINE-PROTEIN KINASE LECRK1"/>
    <property type="match status" value="1"/>
</dbReference>
<organism evidence="22 23">
    <name type="scientific">Acorus gramineus</name>
    <name type="common">Dwarf sweet flag</name>
    <dbReference type="NCBI Taxonomy" id="55184"/>
    <lineage>
        <taxon>Eukaryota</taxon>
        <taxon>Viridiplantae</taxon>
        <taxon>Streptophyta</taxon>
        <taxon>Embryophyta</taxon>
        <taxon>Tracheophyta</taxon>
        <taxon>Spermatophyta</taxon>
        <taxon>Magnoliopsida</taxon>
        <taxon>Liliopsida</taxon>
        <taxon>Acoraceae</taxon>
        <taxon>Acorus</taxon>
    </lineage>
</organism>
<dbReference type="GO" id="GO:0016020">
    <property type="term" value="C:membrane"/>
    <property type="evidence" value="ECO:0007669"/>
    <property type="project" value="UniProtKB-SubCell"/>
</dbReference>
<evidence type="ECO:0000256" key="5">
    <source>
        <dbReference type="ARBA" id="ARBA00022679"/>
    </source>
</evidence>
<dbReference type="Gene3D" id="2.90.10.30">
    <property type="match status" value="1"/>
</dbReference>
<evidence type="ECO:0000259" key="21">
    <source>
        <dbReference type="PROSITE" id="PS50927"/>
    </source>
</evidence>
<evidence type="ECO:0000256" key="3">
    <source>
        <dbReference type="ARBA" id="ARBA00022527"/>
    </source>
</evidence>
<keyword evidence="23" id="KW-1185">Reference proteome</keyword>
<evidence type="ECO:0000256" key="11">
    <source>
        <dbReference type="ARBA" id="ARBA00022840"/>
    </source>
</evidence>
<dbReference type="FunFam" id="1.10.510.10:FF:001023">
    <property type="entry name" value="Os07g0541700 protein"/>
    <property type="match status" value="1"/>
</dbReference>
<name>A0AAV9ASZ5_ACOGR</name>
<dbReference type="InterPro" id="IPR011009">
    <property type="entry name" value="Kinase-like_dom_sf"/>
</dbReference>
<keyword evidence="14" id="KW-1015">Disulfide bond</keyword>
<evidence type="ECO:0000256" key="6">
    <source>
        <dbReference type="ARBA" id="ARBA00022692"/>
    </source>
</evidence>
<reference evidence="22" key="1">
    <citation type="journal article" date="2023" name="Nat. Commun.">
        <title>Diploid and tetraploid genomes of Acorus and the evolution of monocots.</title>
        <authorList>
            <person name="Ma L."/>
            <person name="Liu K.W."/>
            <person name="Li Z."/>
            <person name="Hsiao Y.Y."/>
            <person name="Qi Y."/>
            <person name="Fu T."/>
            <person name="Tang G.D."/>
            <person name="Zhang D."/>
            <person name="Sun W.H."/>
            <person name="Liu D.K."/>
            <person name="Li Y."/>
            <person name="Chen G.Z."/>
            <person name="Liu X.D."/>
            <person name="Liao X.Y."/>
            <person name="Jiang Y.T."/>
            <person name="Yu X."/>
            <person name="Hao Y."/>
            <person name="Huang J."/>
            <person name="Zhao X.W."/>
            <person name="Ke S."/>
            <person name="Chen Y.Y."/>
            <person name="Wu W.L."/>
            <person name="Hsu J.L."/>
            <person name="Lin Y.F."/>
            <person name="Huang M.D."/>
            <person name="Li C.Y."/>
            <person name="Huang L."/>
            <person name="Wang Z.W."/>
            <person name="Zhao X."/>
            <person name="Zhong W.Y."/>
            <person name="Peng D.H."/>
            <person name="Ahmad S."/>
            <person name="Lan S."/>
            <person name="Zhang J.S."/>
            <person name="Tsai W.C."/>
            <person name="Van de Peer Y."/>
            <person name="Liu Z.J."/>
        </authorList>
    </citation>
    <scope>NUCLEOTIDE SEQUENCE</scope>
    <source>
        <strain evidence="22">SCP</strain>
    </source>
</reference>
<keyword evidence="10 22" id="KW-0418">Kinase</keyword>
<dbReference type="PROSITE" id="PS50927">
    <property type="entry name" value="BULB_LECTIN"/>
    <property type="match status" value="1"/>
</dbReference>
<keyword evidence="7" id="KW-0732">Signal</keyword>
<dbReference type="FunFam" id="2.90.10.10:FF:000013">
    <property type="entry name" value="G-type lectin S-receptor-like serine/threonine-protein kinase LECRK1"/>
    <property type="match status" value="1"/>
</dbReference>
<dbReference type="CDD" id="cd01098">
    <property type="entry name" value="PAN_AP_plant"/>
    <property type="match status" value="1"/>
</dbReference>
<keyword evidence="12" id="KW-1133">Transmembrane helix</keyword>
<evidence type="ECO:0000259" key="20">
    <source>
        <dbReference type="PROSITE" id="PS50011"/>
    </source>
</evidence>
<comment type="caution">
    <text evidence="22">The sequence shown here is derived from an EMBL/GenBank/DDBJ whole genome shotgun (WGS) entry which is preliminary data.</text>
</comment>
<dbReference type="GO" id="GO:0004674">
    <property type="term" value="F:protein serine/threonine kinase activity"/>
    <property type="evidence" value="ECO:0007669"/>
    <property type="project" value="UniProtKB-KW"/>
</dbReference>
<comment type="catalytic activity">
    <reaction evidence="18">
        <text>L-seryl-[protein] + ATP = O-phospho-L-seryl-[protein] + ADP + H(+)</text>
        <dbReference type="Rhea" id="RHEA:17989"/>
        <dbReference type="Rhea" id="RHEA-COMP:9863"/>
        <dbReference type="Rhea" id="RHEA-COMP:11604"/>
        <dbReference type="ChEBI" id="CHEBI:15378"/>
        <dbReference type="ChEBI" id="CHEBI:29999"/>
        <dbReference type="ChEBI" id="CHEBI:30616"/>
        <dbReference type="ChEBI" id="CHEBI:83421"/>
        <dbReference type="ChEBI" id="CHEBI:456216"/>
        <dbReference type="EC" id="2.7.11.1"/>
    </reaction>
</comment>
<accession>A0AAV9ASZ5</accession>
<comment type="catalytic activity">
    <reaction evidence="17">
        <text>L-threonyl-[protein] + ATP = O-phospho-L-threonyl-[protein] + ADP + H(+)</text>
        <dbReference type="Rhea" id="RHEA:46608"/>
        <dbReference type="Rhea" id="RHEA-COMP:11060"/>
        <dbReference type="Rhea" id="RHEA-COMP:11605"/>
        <dbReference type="ChEBI" id="CHEBI:15378"/>
        <dbReference type="ChEBI" id="CHEBI:30013"/>
        <dbReference type="ChEBI" id="CHEBI:30616"/>
        <dbReference type="ChEBI" id="CHEBI:61977"/>
        <dbReference type="ChEBI" id="CHEBI:456216"/>
        <dbReference type="EC" id="2.7.11.1"/>
    </reaction>
</comment>
<dbReference type="InterPro" id="IPR008271">
    <property type="entry name" value="Ser/Thr_kinase_AS"/>
</dbReference>
<evidence type="ECO:0000313" key="22">
    <source>
        <dbReference type="EMBL" id="KAK1267324.1"/>
    </source>
</evidence>
<dbReference type="EMBL" id="JAUJYN010000007">
    <property type="protein sequence ID" value="KAK1267324.1"/>
    <property type="molecule type" value="Genomic_DNA"/>
</dbReference>
<evidence type="ECO:0000256" key="13">
    <source>
        <dbReference type="ARBA" id="ARBA00023136"/>
    </source>
</evidence>
<evidence type="ECO:0000256" key="15">
    <source>
        <dbReference type="ARBA" id="ARBA00023170"/>
    </source>
</evidence>
<dbReference type="Pfam" id="PF00069">
    <property type="entry name" value="Pkinase"/>
    <property type="match status" value="1"/>
</dbReference>
<feature type="domain" description="Protein kinase" evidence="20">
    <location>
        <begin position="432"/>
        <end position="618"/>
    </location>
</feature>
<dbReference type="Gene3D" id="3.30.200.20">
    <property type="entry name" value="Phosphorylase Kinase, domain 1"/>
    <property type="match status" value="1"/>
</dbReference>
<dbReference type="SUPFAM" id="SSF51110">
    <property type="entry name" value="alpha-D-mannose-specific plant lectins"/>
    <property type="match status" value="2"/>
</dbReference>
<keyword evidence="4" id="KW-0245">EGF-like domain</keyword>
<evidence type="ECO:0000256" key="9">
    <source>
        <dbReference type="ARBA" id="ARBA00022741"/>
    </source>
</evidence>
<dbReference type="AlphaFoldDB" id="A0AAV9ASZ5"/>
<evidence type="ECO:0000256" key="1">
    <source>
        <dbReference type="ARBA" id="ARBA00004479"/>
    </source>
</evidence>
<dbReference type="InterPro" id="IPR017441">
    <property type="entry name" value="Protein_kinase_ATP_BS"/>
</dbReference>
<keyword evidence="13" id="KW-0472">Membrane</keyword>
<dbReference type="InterPro" id="IPR001480">
    <property type="entry name" value="Bulb-type_lectin_dom"/>
</dbReference>
<dbReference type="SUPFAM" id="SSF56112">
    <property type="entry name" value="Protein kinase-like (PK-like)"/>
    <property type="match status" value="1"/>
</dbReference>
<protein>
    <recommendedName>
        <fullName evidence="2">non-specific serine/threonine protein kinase</fullName>
        <ecNumber evidence="2">2.7.11.1</ecNumber>
    </recommendedName>
</protein>
<dbReference type="SMART" id="SM00220">
    <property type="entry name" value="S_TKc"/>
    <property type="match status" value="1"/>
</dbReference>
<feature type="domain" description="Bulb-type lectin" evidence="21">
    <location>
        <begin position="19"/>
        <end position="137"/>
    </location>
</feature>
<comment type="subcellular location">
    <subcellularLocation>
        <location evidence="1">Membrane</location>
        <topology evidence="1">Single-pass type I membrane protein</topology>
    </subcellularLocation>
</comment>
<evidence type="ECO:0000256" key="17">
    <source>
        <dbReference type="ARBA" id="ARBA00047899"/>
    </source>
</evidence>
<evidence type="ECO:0000256" key="14">
    <source>
        <dbReference type="ARBA" id="ARBA00023157"/>
    </source>
</evidence>
<keyword evidence="3" id="KW-0723">Serine/threonine-protein kinase</keyword>
<evidence type="ECO:0000313" key="23">
    <source>
        <dbReference type="Proteomes" id="UP001179952"/>
    </source>
</evidence>
<dbReference type="Proteomes" id="UP001179952">
    <property type="component" value="Unassembled WGS sequence"/>
</dbReference>
<dbReference type="Pfam" id="PF01453">
    <property type="entry name" value="B_lectin"/>
    <property type="match status" value="1"/>
</dbReference>
<keyword evidence="5" id="KW-0808">Transferase</keyword>
<dbReference type="GO" id="GO:0005524">
    <property type="term" value="F:ATP binding"/>
    <property type="evidence" value="ECO:0007669"/>
    <property type="project" value="UniProtKB-UniRule"/>
</dbReference>
<evidence type="ECO:0000256" key="18">
    <source>
        <dbReference type="ARBA" id="ARBA00048679"/>
    </source>
</evidence>
<dbReference type="Gene3D" id="2.90.10.10">
    <property type="entry name" value="Bulb-type lectin domain"/>
    <property type="match status" value="1"/>
</dbReference>
<dbReference type="GO" id="GO:0030246">
    <property type="term" value="F:carbohydrate binding"/>
    <property type="evidence" value="ECO:0007669"/>
    <property type="project" value="UniProtKB-KW"/>
</dbReference>
<keyword evidence="11 19" id="KW-0067">ATP-binding</keyword>
<evidence type="ECO:0000256" key="8">
    <source>
        <dbReference type="ARBA" id="ARBA00022734"/>
    </source>
</evidence>
<dbReference type="PROSITE" id="PS00108">
    <property type="entry name" value="PROTEIN_KINASE_ST"/>
    <property type="match status" value="1"/>
</dbReference>
<keyword evidence="15" id="KW-0675">Receptor</keyword>
<keyword evidence="9 19" id="KW-0547">Nucleotide-binding</keyword>
<reference evidence="22" key="2">
    <citation type="submission" date="2023-06" db="EMBL/GenBank/DDBJ databases">
        <authorList>
            <person name="Ma L."/>
            <person name="Liu K.-W."/>
            <person name="Li Z."/>
            <person name="Hsiao Y.-Y."/>
            <person name="Qi Y."/>
            <person name="Fu T."/>
            <person name="Tang G."/>
            <person name="Zhang D."/>
            <person name="Sun W.-H."/>
            <person name="Liu D.-K."/>
            <person name="Li Y."/>
            <person name="Chen G.-Z."/>
            <person name="Liu X.-D."/>
            <person name="Liao X.-Y."/>
            <person name="Jiang Y.-T."/>
            <person name="Yu X."/>
            <person name="Hao Y."/>
            <person name="Huang J."/>
            <person name="Zhao X.-W."/>
            <person name="Ke S."/>
            <person name="Chen Y.-Y."/>
            <person name="Wu W.-L."/>
            <person name="Hsu J.-L."/>
            <person name="Lin Y.-F."/>
            <person name="Huang M.-D."/>
            <person name="Li C.-Y."/>
            <person name="Huang L."/>
            <person name="Wang Z.-W."/>
            <person name="Zhao X."/>
            <person name="Zhong W.-Y."/>
            <person name="Peng D.-H."/>
            <person name="Ahmad S."/>
            <person name="Lan S."/>
            <person name="Zhang J.-S."/>
            <person name="Tsai W.-C."/>
            <person name="Van De Peer Y."/>
            <person name="Liu Z.-J."/>
        </authorList>
    </citation>
    <scope>NUCLEOTIDE SEQUENCE</scope>
    <source>
        <strain evidence="22">SCP</strain>
        <tissue evidence="22">Leaves</tissue>
    </source>
</reference>
<dbReference type="PANTHER" id="PTHR47976">
    <property type="entry name" value="G-TYPE LECTIN S-RECEPTOR-LIKE SERINE/THREONINE-PROTEIN KINASE SD2-5"/>
    <property type="match status" value="1"/>
</dbReference>
<dbReference type="InterPro" id="IPR036426">
    <property type="entry name" value="Bulb-type_lectin_dom_sf"/>
</dbReference>
<evidence type="ECO:0000256" key="7">
    <source>
        <dbReference type="ARBA" id="ARBA00022729"/>
    </source>
</evidence>
<dbReference type="SMART" id="SM00108">
    <property type="entry name" value="B_lectin"/>
    <property type="match status" value="1"/>
</dbReference>
<keyword evidence="16" id="KW-0325">Glycoprotein</keyword>
<evidence type="ECO:0000256" key="10">
    <source>
        <dbReference type="ARBA" id="ARBA00022777"/>
    </source>
</evidence>
<proteinExistence type="predicted"/>
<dbReference type="GO" id="GO:0051707">
    <property type="term" value="P:response to other organism"/>
    <property type="evidence" value="ECO:0007669"/>
    <property type="project" value="UniProtKB-ARBA"/>
</dbReference>
<dbReference type="FunFam" id="3.30.200.20:FF:000059">
    <property type="entry name" value="S-receptor-like serine/threonine-protein kinase"/>
    <property type="match status" value="1"/>
</dbReference>
<dbReference type="Gene3D" id="1.10.510.10">
    <property type="entry name" value="Transferase(Phosphotransferase) domain 1"/>
    <property type="match status" value="1"/>
</dbReference>
<keyword evidence="6" id="KW-0812">Transmembrane</keyword>
<keyword evidence="8" id="KW-0430">Lectin</keyword>
<gene>
    <name evidence="22" type="ORF">QJS04_geneDACA016304</name>
</gene>
<evidence type="ECO:0000256" key="12">
    <source>
        <dbReference type="ARBA" id="ARBA00022989"/>
    </source>
</evidence>